<evidence type="ECO:0000256" key="1">
    <source>
        <dbReference type="SAM" id="Phobius"/>
    </source>
</evidence>
<evidence type="ECO:0000313" key="3">
    <source>
        <dbReference type="Proteomes" id="UP000191154"/>
    </source>
</evidence>
<dbReference type="SUPFAM" id="SSF48371">
    <property type="entry name" value="ARM repeat"/>
    <property type="match status" value="1"/>
</dbReference>
<dbReference type="Pfam" id="PF04286">
    <property type="entry name" value="DUF445"/>
    <property type="match status" value="1"/>
</dbReference>
<dbReference type="PANTHER" id="PTHR38442:SF1">
    <property type="entry name" value="INNER MEMBRANE PROTEIN"/>
    <property type="match status" value="1"/>
</dbReference>
<organism evidence="2 3">
    <name type="scientific">Clostridium saccharobutylicum</name>
    <dbReference type="NCBI Taxonomy" id="169679"/>
    <lineage>
        <taxon>Bacteria</taxon>
        <taxon>Bacillati</taxon>
        <taxon>Bacillota</taxon>
        <taxon>Clostridia</taxon>
        <taxon>Eubacteriales</taxon>
        <taxon>Clostridiaceae</taxon>
        <taxon>Clostridium</taxon>
    </lineage>
</organism>
<keyword evidence="1" id="KW-0472">Membrane</keyword>
<dbReference type="InterPro" id="IPR016024">
    <property type="entry name" value="ARM-type_fold"/>
</dbReference>
<keyword evidence="1" id="KW-1133">Transmembrane helix</keyword>
<comment type="caution">
    <text evidence="2">The sequence shown here is derived from an EMBL/GenBank/DDBJ whole genome shotgun (WGS) entry which is preliminary data.</text>
</comment>
<feature type="transmembrane region" description="Helical" evidence="1">
    <location>
        <begin position="395"/>
        <end position="414"/>
    </location>
</feature>
<name>A0A1S8NH27_CLOSA</name>
<dbReference type="GO" id="GO:0005886">
    <property type="term" value="C:plasma membrane"/>
    <property type="evidence" value="ECO:0007669"/>
    <property type="project" value="TreeGrafter"/>
</dbReference>
<keyword evidence="1" id="KW-0812">Transmembrane</keyword>
<gene>
    <name evidence="2" type="ORF">CLOSAC_00650</name>
</gene>
<accession>A0A1S8NH27</accession>
<proteinExistence type="predicted"/>
<evidence type="ECO:0008006" key="4">
    <source>
        <dbReference type="Google" id="ProtNLM"/>
    </source>
</evidence>
<dbReference type="STRING" id="169679.CSACC_33820"/>
<evidence type="ECO:0000313" key="2">
    <source>
        <dbReference type="EMBL" id="OOM15794.1"/>
    </source>
</evidence>
<reference evidence="2 3" key="1">
    <citation type="submission" date="2016-05" db="EMBL/GenBank/DDBJ databases">
        <title>Microbial solvent formation.</title>
        <authorList>
            <person name="Poehlein A."/>
            <person name="Montoya Solano J.D."/>
            <person name="Flitsch S."/>
            <person name="Krabben P."/>
            <person name="Duerre P."/>
            <person name="Daniel R."/>
        </authorList>
    </citation>
    <scope>NUCLEOTIDE SEQUENCE [LARGE SCALE GENOMIC DNA]</scope>
    <source>
        <strain evidence="2 3">L1-8</strain>
    </source>
</reference>
<dbReference type="PANTHER" id="PTHR38442">
    <property type="entry name" value="INNER MEMBRANE PROTEIN-RELATED"/>
    <property type="match status" value="1"/>
</dbReference>
<sequence length="416" mass="47622">MKIKTNHKALISLGIMLSGYMYTLFSNNSVMIMLLQSGFEAGLVGGLADWFAVYALFRYPFGISIPHTALLPNNRDRITASLVSMVENNLLNKSSIINKIHELNVVKKFLKLCKDKMYSNEVQSGINYIIKSVIYSFSINEISEYIHKTIIKYLNGFESRKVTHVLTNLYLKHNYEDKILDFLLNKLEEVVNREDIENKISKAAFTAIKNFKADGILEHMLKKGLSVAGEEKVGSIIKEFIILIINELKDVDNSNRVMIIEWIRENIDNISNNENIMQKIDEYKENLISSDYLYDYINQIVNKVQSLLLDYIDNGSYIEETILPLLDNLIDNILKDPVLITKLELYVQGQVSDCINNNHQKIGKLVKENVEKLDNEMLIDLIEDKVGDDLQWIRVNGAICGFLIGLVLGFIRIISL</sequence>
<dbReference type="EMBL" id="LZYZ01000001">
    <property type="protein sequence ID" value="OOM15794.1"/>
    <property type="molecule type" value="Genomic_DNA"/>
</dbReference>
<dbReference type="RefSeq" id="WP_077863583.1">
    <property type="nucleotide sequence ID" value="NZ_LZYZ01000001.1"/>
</dbReference>
<dbReference type="AlphaFoldDB" id="A0A1S8NH27"/>
<feature type="transmembrane region" description="Helical" evidence="1">
    <location>
        <begin position="9"/>
        <end position="25"/>
    </location>
</feature>
<protein>
    <recommendedName>
        <fullName evidence="4">DUF445 domain-containing protein</fullName>
    </recommendedName>
</protein>
<dbReference type="Proteomes" id="UP000191154">
    <property type="component" value="Unassembled WGS sequence"/>
</dbReference>
<dbReference type="InterPro" id="IPR007383">
    <property type="entry name" value="DUF445"/>
</dbReference>